<keyword evidence="2" id="KW-0812">Transmembrane</keyword>
<feature type="compositionally biased region" description="Polar residues" evidence="1">
    <location>
        <begin position="7"/>
        <end position="18"/>
    </location>
</feature>
<feature type="transmembrane region" description="Helical" evidence="2">
    <location>
        <begin position="35"/>
        <end position="53"/>
    </location>
</feature>
<dbReference type="EMBL" id="CAJNNW010018813">
    <property type="protein sequence ID" value="CAE8663519.1"/>
    <property type="molecule type" value="Genomic_DNA"/>
</dbReference>
<dbReference type="Proteomes" id="UP000626109">
    <property type="component" value="Unassembled WGS sequence"/>
</dbReference>
<feature type="region of interest" description="Disordered" evidence="1">
    <location>
        <begin position="1"/>
        <end position="26"/>
    </location>
</feature>
<feature type="transmembrane region" description="Helical" evidence="2">
    <location>
        <begin position="240"/>
        <end position="258"/>
    </location>
</feature>
<evidence type="ECO:0000256" key="2">
    <source>
        <dbReference type="SAM" id="Phobius"/>
    </source>
</evidence>
<proteinExistence type="predicted"/>
<name>A0A813J2W0_POLGL</name>
<keyword evidence="2" id="KW-1133">Transmembrane helix</keyword>
<gene>
    <name evidence="3" type="ORF">PGLA2088_LOCUS15281</name>
</gene>
<feature type="transmembrane region" description="Helical" evidence="2">
    <location>
        <begin position="138"/>
        <end position="156"/>
    </location>
</feature>
<organism evidence="3 4">
    <name type="scientific">Polarella glacialis</name>
    <name type="common">Dinoflagellate</name>
    <dbReference type="NCBI Taxonomy" id="89957"/>
    <lineage>
        <taxon>Eukaryota</taxon>
        <taxon>Sar</taxon>
        <taxon>Alveolata</taxon>
        <taxon>Dinophyceae</taxon>
        <taxon>Suessiales</taxon>
        <taxon>Suessiaceae</taxon>
        <taxon>Polarella</taxon>
    </lineage>
</organism>
<comment type="caution">
    <text evidence="3">The sequence shown here is derived from an EMBL/GenBank/DDBJ whole genome shotgun (WGS) entry which is preliminary data.</text>
</comment>
<evidence type="ECO:0000313" key="3">
    <source>
        <dbReference type="EMBL" id="CAE8663519.1"/>
    </source>
</evidence>
<keyword evidence="2" id="KW-0472">Membrane</keyword>
<feature type="transmembrane region" description="Helical" evidence="2">
    <location>
        <begin position="216"/>
        <end position="234"/>
    </location>
</feature>
<evidence type="ECO:0000256" key="1">
    <source>
        <dbReference type="SAM" id="MobiDB-lite"/>
    </source>
</evidence>
<accession>A0A813J2W0</accession>
<feature type="transmembrane region" description="Helical" evidence="2">
    <location>
        <begin position="65"/>
        <end position="87"/>
    </location>
</feature>
<sequence>MVPDQLSMRTNKASQEQKNSGRNEEPVLLSGSARASPLATAGYVLVVVGHLWVLRVHAVATGAEALLFASLASVEVALALEAAVYALGALGHSFGLPLLTLLGRVRLLGAAVAWPWLLPWASELSCRCGAVSAGTGSTLVHLTVVLAGLMGAFFALREVSFAVRGEPPSATGAAAAQLGDCLPGQAIFGGQFRLDKADLEETGRAVFVPARPRQGLYIGSGLAMLGHLAFGVVFMRTAALPPWLLLGALVALLGRWFGQLPPVGKNMREKGAPTDSTLLWRREGPRLACRLGELVWLWCCVQELQRCEASPTWLAVCE</sequence>
<reference evidence="3" key="1">
    <citation type="submission" date="2021-02" db="EMBL/GenBank/DDBJ databases">
        <authorList>
            <person name="Dougan E. K."/>
            <person name="Rhodes N."/>
            <person name="Thang M."/>
            <person name="Chan C."/>
        </authorList>
    </citation>
    <scope>NUCLEOTIDE SEQUENCE</scope>
</reference>
<evidence type="ECO:0000313" key="4">
    <source>
        <dbReference type="Proteomes" id="UP000626109"/>
    </source>
</evidence>
<dbReference type="AlphaFoldDB" id="A0A813J2W0"/>
<protein>
    <submittedName>
        <fullName evidence="3">Uncharacterized protein</fullName>
    </submittedName>
</protein>